<dbReference type="Proteomes" id="UP001589619">
    <property type="component" value="Unassembled WGS sequence"/>
</dbReference>
<evidence type="ECO:0000313" key="1">
    <source>
        <dbReference type="EMBL" id="MFB9754220.1"/>
    </source>
</evidence>
<name>A0ABV5W1J0_9BACL</name>
<gene>
    <name evidence="1" type="ORF">ACFFNY_21840</name>
</gene>
<dbReference type="InterPro" id="IPR020288">
    <property type="entry name" value="Sheath_initiator"/>
</dbReference>
<sequence length="130" mass="13995">MIPAGGLSADAVVEARRQTSRTYALSGNRVTGTVDGLEAVRQAVGKLLQTDRFAYFIYSGNYGHECTLALGRDASLAEPEVGRLIREALLQDDRVIAVEQLSVQSEGDRLVASFTVVSSFGRFTAQQEVG</sequence>
<dbReference type="SUPFAM" id="SSF160719">
    <property type="entry name" value="gpW/gp25-like"/>
    <property type="match status" value="1"/>
</dbReference>
<reference evidence="1 2" key="1">
    <citation type="submission" date="2024-09" db="EMBL/GenBank/DDBJ databases">
        <authorList>
            <person name="Sun Q."/>
            <person name="Mori K."/>
        </authorList>
    </citation>
    <scope>NUCLEOTIDE SEQUENCE [LARGE SCALE GENOMIC DNA]</scope>
    <source>
        <strain evidence="1 2">JCM 12520</strain>
    </source>
</reference>
<comment type="caution">
    <text evidence="1">The sequence shown here is derived from an EMBL/GenBank/DDBJ whole genome shotgun (WGS) entry which is preliminary data.</text>
</comment>
<organism evidence="1 2">
    <name type="scientific">Paenibacillus hodogayensis</name>
    <dbReference type="NCBI Taxonomy" id="279208"/>
    <lineage>
        <taxon>Bacteria</taxon>
        <taxon>Bacillati</taxon>
        <taxon>Bacillota</taxon>
        <taxon>Bacilli</taxon>
        <taxon>Bacillales</taxon>
        <taxon>Paenibacillaceae</taxon>
        <taxon>Paenibacillus</taxon>
    </lineage>
</organism>
<keyword evidence="2" id="KW-1185">Reference proteome</keyword>
<accession>A0ABV5W1J0</accession>
<evidence type="ECO:0000313" key="2">
    <source>
        <dbReference type="Proteomes" id="UP001589619"/>
    </source>
</evidence>
<dbReference type="Pfam" id="PF10934">
    <property type="entry name" value="Sheath_initiator"/>
    <property type="match status" value="1"/>
</dbReference>
<dbReference type="RefSeq" id="WP_344914066.1">
    <property type="nucleotide sequence ID" value="NZ_BAAAYO010000013.1"/>
</dbReference>
<proteinExistence type="predicted"/>
<dbReference type="EMBL" id="JBHMAG010000014">
    <property type="protein sequence ID" value="MFB9754220.1"/>
    <property type="molecule type" value="Genomic_DNA"/>
</dbReference>
<protein>
    <submittedName>
        <fullName evidence="1">DUF2634 domain-containing protein</fullName>
    </submittedName>
</protein>